<dbReference type="Gene3D" id="1.10.357.10">
    <property type="entry name" value="Tetracycline Repressor, domain 2"/>
    <property type="match status" value="1"/>
</dbReference>
<evidence type="ECO:0000256" key="4">
    <source>
        <dbReference type="PROSITE-ProRule" id="PRU00335"/>
    </source>
</evidence>
<keyword evidence="3" id="KW-0804">Transcription</keyword>
<evidence type="ECO:0000256" key="1">
    <source>
        <dbReference type="ARBA" id="ARBA00023015"/>
    </source>
</evidence>
<dbReference type="SUPFAM" id="SSF48498">
    <property type="entry name" value="Tetracyclin repressor-like, C-terminal domain"/>
    <property type="match status" value="1"/>
</dbReference>
<comment type="caution">
    <text evidence="7">The sequence shown here is derived from an EMBL/GenBank/DDBJ whole genome shotgun (WGS) entry which is preliminary data.</text>
</comment>
<evidence type="ECO:0000313" key="8">
    <source>
        <dbReference type="Proteomes" id="UP001597304"/>
    </source>
</evidence>
<keyword evidence="8" id="KW-1185">Reference proteome</keyword>
<feature type="compositionally biased region" description="Basic and acidic residues" evidence="5">
    <location>
        <begin position="49"/>
        <end position="59"/>
    </location>
</feature>
<feature type="compositionally biased region" description="Low complexity" evidence="5">
    <location>
        <begin position="13"/>
        <end position="23"/>
    </location>
</feature>
<keyword evidence="2 4" id="KW-0238">DNA-binding</keyword>
<evidence type="ECO:0000259" key="6">
    <source>
        <dbReference type="PROSITE" id="PS50977"/>
    </source>
</evidence>
<dbReference type="Gene3D" id="1.10.10.60">
    <property type="entry name" value="Homeodomain-like"/>
    <property type="match status" value="1"/>
</dbReference>
<sequence length="260" mass="27817">MASRTPTPRPRAARPNADAAPAAKRPRAGRSVATSTSAGDRPRAAPLSRADRQKVQSDQRRAHVLDAARAAFFELGLEGASVREIAQRAGYTPGAIYSYFPSKEAVYAALLGESLERLNACVAQAAADAPAGNAPAALTDRLRATATAFYDFYADNPRDLDLGFYLFQGMQPRGLTPELDEQLNTQLRAALAPQQLSLQALGLSETQAVAEVTALFAHVVGLLVLSHTGRIRMFKLQSRTLFEAYLAQLVARVGARGVAV</sequence>
<dbReference type="InterPro" id="IPR036271">
    <property type="entry name" value="Tet_transcr_reg_TetR-rel_C_sf"/>
</dbReference>
<name>A0ABW4KU51_9BURK</name>
<dbReference type="SUPFAM" id="SSF46689">
    <property type="entry name" value="Homeodomain-like"/>
    <property type="match status" value="1"/>
</dbReference>
<dbReference type="InterPro" id="IPR009057">
    <property type="entry name" value="Homeodomain-like_sf"/>
</dbReference>
<evidence type="ECO:0000313" key="7">
    <source>
        <dbReference type="EMBL" id="MFD1711555.1"/>
    </source>
</evidence>
<dbReference type="PROSITE" id="PS50977">
    <property type="entry name" value="HTH_TETR_2"/>
    <property type="match status" value="1"/>
</dbReference>
<dbReference type="Proteomes" id="UP001597304">
    <property type="component" value="Unassembled WGS sequence"/>
</dbReference>
<accession>A0ABW4KU51</accession>
<dbReference type="EMBL" id="JBHUEJ010000030">
    <property type="protein sequence ID" value="MFD1711555.1"/>
    <property type="molecule type" value="Genomic_DNA"/>
</dbReference>
<dbReference type="PANTHER" id="PTHR30055:SF234">
    <property type="entry name" value="HTH-TYPE TRANSCRIPTIONAL REGULATOR BETI"/>
    <property type="match status" value="1"/>
</dbReference>
<reference evidence="8" key="1">
    <citation type="journal article" date="2019" name="Int. J. Syst. Evol. Microbiol.">
        <title>The Global Catalogue of Microorganisms (GCM) 10K type strain sequencing project: providing services to taxonomists for standard genome sequencing and annotation.</title>
        <authorList>
            <consortium name="The Broad Institute Genomics Platform"/>
            <consortium name="The Broad Institute Genome Sequencing Center for Infectious Disease"/>
            <person name="Wu L."/>
            <person name="Ma J."/>
        </authorList>
    </citation>
    <scope>NUCLEOTIDE SEQUENCE [LARGE SCALE GENOMIC DNA]</scope>
    <source>
        <strain evidence="8">LMG 29247</strain>
    </source>
</reference>
<evidence type="ECO:0000256" key="5">
    <source>
        <dbReference type="SAM" id="MobiDB-lite"/>
    </source>
</evidence>
<dbReference type="PANTHER" id="PTHR30055">
    <property type="entry name" value="HTH-TYPE TRANSCRIPTIONAL REGULATOR RUTR"/>
    <property type="match status" value="1"/>
</dbReference>
<dbReference type="RefSeq" id="WP_147914746.1">
    <property type="nucleotide sequence ID" value="NZ_JBHUEJ010000030.1"/>
</dbReference>
<organism evidence="7 8">
    <name type="scientific">Ottowia flava</name>
    <dbReference type="NCBI Taxonomy" id="2675430"/>
    <lineage>
        <taxon>Bacteria</taxon>
        <taxon>Pseudomonadati</taxon>
        <taxon>Pseudomonadota</taxon>
        <taxon>Betaproteobacteria</taxon>
        <taxon>Burkholderiales</taxon>
        <taxon>Comamonadaceae</taxon>
        <taxon>Ottowia</taxon>
    </lineage>
</organism>
<feature type="DNA-binding region" description="H-T-H motif" evidence="4">
    <location>
        <begin position="81"/>
        <end position="100"/>
    </location>
</feature>
<dbReference type="InterPro" id="IPR001647">
    <property type="entry name" value="HTH_TetR"/>
</dbReference>
<proteinExistence type="predicted"/>
<evidence type="ECO:0000256" key="3">
    <source>
        <dbReference type="ARBA" id="ARBA00023163"/>
    </source>
</evidence>
<dbReference type="Pfam" id="PF00440">
    <property type="entry name" value="TetR_N"/>
    <property type="match status" value="1"/>
</dbReference>
<feature type="region of interest" description="Disordered" evidence="5">
    <location>
        <begin position="1"/>
        <end position="59"/>
    </location>
</feature>
<feature type="domain" description="HTH tetR-type" evidence="6">
    <location>
        <begin position="58"/>
        <end position="118"/>
    </location>
</feature>
<dbReference type="PRINTS" id="PR00455">
    <property type="entry name" value="HTHTETR"/>
</dbReference>
<protein>
    <submittedName>
        <fullName evidence="7">TetR/AcrR family transcriptional regulator</fullName>
    </submittedName>
</protein>
<dbReference type="InterPro" id="IPR050109">
    <property type="entry name" value="HTH-type_TetR-like_transc_reg"/>
</dbReference>
<gene>
    <name evidence="7" type="ORF">ACFSF0_13130</name>
</gene>
<evidence type="ECO:0000256" key="2">
    <source>
        <dbReference type="ARBA" id="ARBA00023125"/>
    </source>
</evidence>
<keyword evidence="1" id="KW-0805">Transcription regulation</keyword>